<evidence type="ECO:0000313" key="2">
    <source>
        <dbReference type="EMBL" id="PPU68915.1"/>
    </source>
</evidence>
<keyword evidence="3" id="KW-1185">Reference proteome</keyword>
<reference evidence="3" key="1">
    <citation type="submission" date="2016-08" db="EMBL/GenBank/DDBJ databases">
        <authorList>
            <person name="Merda D."/>
            <person name="Briand M."/>
            <person name="Taghouti G."/>
            <person name="Carrere S."/>
            <person name="Gouzy J."/>
            <person name="Portier P."/>
            <person name="Jacques M.-A."/>
            <person name="Fischer-Le Saux M."/>
        </authorList>
    </citation>
    <scope>NUCLEOTIDE SEQUENCE [LARGE SCALE GENOMIC DNA]</scope>
    <source>
        <strain evidence="3">CFBP4643</strain>
    </source>
</reference>
<name>A0A2S7D516_9XANT</name>
<comment type="caution">
    <text evidence="2">The sequence shown here is derived from an EMBL/GenBank/DDBJ whole genome shotgun (WGS) entry which is preliminary data.</text>
</comment>
<dbReference type="AlphaFoldDB" id="A0A2S7D516"/>
<evidence type="ECO:0000313" key="3">
    <source>
        <dbReference type="Proteomes" id="UP000238191"/>
    </source>
</evidence>
<dbReference type="RefSeq" id="WP_104611643.1">
    <property type="nucleotide sequence ID" value="NZ_MDEI01000005.1"/>
</dbReference>
<accession>A0A2S7D516</accession>
<dbReference type="EMBL" id="MDEI01000005">
    <property type="protein sequence ID" value="PPU68915.1"/>
    <property type="molecule type" value="Genomic_DNA"/>
</dbReference>
<dbReference type="Proteomes" id="UP000238191">
    <property type="component" value="Unassembled WGS sequence"/>
</dbReference>
<sequence length="92" mass="9865">MAQHKAVALIVLARKLAKQALVVGRALVVSVAWSRLAELARCATQWMAQLLASAGRAGDALIALRPMERDAPDPTNADAPIKSGRRCDLSYK</sequence>
<gene>
    <name evidence="2" type="ORF">XpiCFBP4643_08035</name>
</gene>
<proteinExistence type="predicted"/>
<feature type="region of interest" description="Disordered" evidence="1">
    <location>
        <begin position="68"/>
        <end position="92"/>
    </location>
</feature>
<protein>
    <submittedName>
        <fullName evidence="2">Uncharacterized protein</fullName>
    </submittedName>
</protein>
<evidence type="ECO:0000256" key="1">
    <source>
        <dbReference type="SAM" id="MobiDB-lite"/>
    </source>
</evidence>
<organism evidence="2 3">
    <name type="scientific">Xanthomonas pisi</name>
    <dbReference type="NCBI Taxonomy" id="56457"/>
    <lineage>
        <taxon>Bacteria</taxon>
        <taxon>Pseudomonadati</taxon>
        <taxon>Pseudomonadota</taxon>
        <taxon>Gammaproteobacteria</taxon>
        <taxon>Lysobacterales</taxon>
        <taxon>Lysobacteraceae</taxon>
        <taxon>Xanthomonas</taxon>
    </lineage>
</organism>